<dbReference type="InterPro" id="IPR044112">
    <property type="entry name" value="YihQ_TIM-like"/>
</dbReference>
<proteinExistence type="inferred from homology"/>
<evidence type="ECO:0000259" key="6">
    <source>
        <dbReference type="Pfam" id="PF21365"/>
    </source>
</evidence>
<evidence type="ECO:0000313" key="7">
    <source>
        <dbReference type="EMBL" id="CAK8698347.1"/>
    </source>
</evidence>
<keyword evidence="2" id="KW-0326">Glycosidase</keyword>
<dbReference type="InterPro" id="IPR017853">
    <property type="entry name" value="GH"/>
</dbReference>
<keyword evidence="8" id="KW-1185">Reference proteome</keyword>
<dbReference type="Gene3D" id="2.60.40.1760">
    <property type="entry name" value="glycosyl hydrolase (family 31)"/>
    <property type="match status" value="1"/>
</dbReference>
<feature type="signal peptide" evidence="3">
    <location>
        <begin position="1"/>
        <end position="24"/>
    </location>
</feature>
<dbReference type="InterPro" id="IPR000322">
    <property type="entry name" value="Glyco_hydro_31_TIM"/>
</dbReference>
<comment type="similarity">
    <text evidence="1 2">Belongs to the glycosyl hydrolase 31 family.</text>
</comment>
<comment type="caution">
    <text evidence="7">The sequence shown here is derived from an EMBL/GenBank/DDBJ whole genome shotgun (WGS) entry which is preliminary data.</text>
</comment>
<evidence type="ECO:0000259" key="5">
    <source>
        <dbReference type="Pfam" id="PF13802"/>
    </source>
</evidence>
<evidence type="ECO:0008006" key="9">
    <source>
        <dbReference type="Google" id="ProtNLM"/>
    </source>
</evidence>
<dbReference type="SUPFAM" id="SSF51011">
    <property type="entry name" value="Glycosyl hydrolase domain"/>
    <property type="match status" value="1"/>
</dbReference>
<evidence type="ECO:0000256" key="2">
    <source>
        <dbReference type="RuleBase" id="RU361185"/>
    </source>
</evidence>
<sequence>MTEKSAYLFAPLLVILIGAVTTEAVFEYKKSLQSLEIYLDKRVILQHSYTKPAIAIGKGKTKYENDLGNFHIEDELLKRISLNDFQVSDDPLLKEGQLEIDLGESPFHVRFSNPKYDVAITLQFESTSEGNVIRLKKSNTNTEYNRMWLRLTALPEEHVYGGGEQFSHFNLRGRTFPMWVREQGVGRNKSTMVTYLADLVAGAGGDYHTSYWPQPTFVSDRLYYAHLDFSFYSLLNFSSKHYHEIEMQENFEKAQIYMGTATSWPKLLEKLTSFMGRQPLPPHWLYNGAIIGLQGGTEKVLSRYRSLKEHNVKISAIWIQDWAGKFMTSLGKRVYWNWRWDKKMYPDLEKIMKQFKEKENVRFLSYINPHVIKGSEMFDEADNEGYFIKSARTGKTQLVDFGEMECGSVDLTNPKAYDWYKKVVQDIAKLGFSGWMADFGGEYLPVDDSVYYDGRPALEMHNIYSELWAQLNREAVKEMGIVNDVFVFMRSGFGKSPGYTSIAWGGDQNVDFSYGDGLASTIPAALSLGMSGMGLHHSDVGGYVSLLCMVRTEELVLRWAEMNVFTPVLRTHEGNRPDRNWQIYTNNATTKSFSRMTELYIKLTPYHGHVASENTNYGYPAQRPLFFHYMNDPQSYEEQYEYLYGQDLLVAPVLLEGQNQWSVYLPPDEWVYLWNSTQIIVKADKKGKGKTVQVHAELGNPPVFYRKGTQWEKLFQSFSKYNTDQRAKSSESFSWQLLWENPLISIYLLLRKLFWYILFND</sequence>
<dbReference type="InterPro" id="IPR013780">
    <property type="entry name" value="Glyco_hydro_b"/>
</dbReference>
<dbReference type="Proteomes" id="UP001642483">
    <property type="component" value="Unassembled WGS sequence"/>
</dbReference>
<dbReference type="CDD" id="cd14752">
    <property type="entry name" value="GH31_N"/>
    <property type="match status" value="1"/>
</dbReference>
<evidence type="ECO:0000256" key="1">
    <source>
        <dbReference type="ARBA" id="ARBA00007806"/>
    </source>
</evidence>
<gene>
    <name evidence="7" type="ORF">CVLEPA_LOCUS31787</name>
</gene>
<evidence type="ECO:0000259" key="4">
    <source>
        <dbReference type="Pfam" id="PF01055"/>
    </source>
</evidence>
<dbReference type="Pfam" id="PF21365">
    <property type="entry name" value="Glyco_hydro_31_3rd"/>
    <property type="match status" value="1"/>
</dbReference>
<dbReference type="Pfam" id="PF01055">
    <property type="entry name" value="Glyco_hydro_31_2nd"/>
    <property type="match status" value="1"/>
</dbReference>
<accession>A0ABP0H2X1</accession>
<dbReference type="SUPFAM" id="SSF51445">
    <property type="entry name" value="(Trans)glycosidases"/>
    <property type="match status" value="1"/>
</dbReference>
<protein>
    <recommendedName>
        <fullName evidence="9">Alpha-glucosidase</fullName>
    </recommendedName>
</protein>
<name>A0ABP0H2X1_CLALP</name>
<evidence type="ECO:0000256" key="3">
    <source>
        <dbReference type="SAM" id="SignalP"/>
    </source>
</evidence>
<dbReference type="InterPro" id="IPR011013">
    <property type="entry name" value="Gal_mutarotase_sf_dom"/>
</dbReference>
<feature type="domain" description="Glycosyl hydrolase family 31 C-terminal" evidence="6">
    <location>
        <begin position="618"/>
        <end position="709"/>
    </location>
</feature>
<dbReference type="PANTHER" id="PTHR46959">
    <property type="entry name" value="SULFOQUINOVOSIDASE"/>
    <property type="match status" value="1"/>
</dbReference>
<feature type="chain" id="PRO_5046418789" description="Alpha-glucosidase" evidence="3">
    <location>
        <begin position="25"/>
        <end position="761"/>
    </location>
</feature>
<dbReference type="Gene3D" id="2.60.40.1180">
    <property type="entry name" value="Golgi alpha-mannosidase II"/>
    <property type="match status" value="1"/>
</dbReference>
<dbReference type="CDD" id="cd06594">
    <property type="entry name" value="GH31_glucosidase_YihQ"/>
    <property type="match status" value="1"/>
</dbReference>
<dbReference type="InterPro" id="IPR052990">
    <property type="entry name" value="Sulfoquinovosidase_GH31"/>
</dbReference>
<keyword evidence="2" id="KW-0378">Hydrolase</keyword>
<organism evidence="7 8">
    <name type="scientific">Clavelina lepadiformis</name>
    <name type="common">Light-bulb sea squirt</name>
    <name type="synonym">Ascidia lepadiformis</name>
    <dbReference type="NCBI Taxonomy" id="159417"/>
    <lineage>
        <taxon>Eukaryota</taxon>
        <taxon>Metazoa</taxon>
        <taxon>Chordata</taxon>
        <taxon>Tunicata</taxon>
        <taxon>Ascidiacea</taxon>
        <taxon>Aplousobranchia</taxon>
        <taxon>Clavelinidae</taxon>
        <taxon>Clavelina</taxon>
    </lineage>
</organism>
<evidence type="ECO:0000313" key="8">
    <source>
        <dbReference type="Proteomes" id="UP001642483"/>
    </source>
</evidence>
<dbReference type="Pfam" id="PF13802">
    <property type="entry name" value="Gal_mutarotas_2"/>
    <property type="match status" value="1"/>
</dbReference>
<feature type="domain" description="Glycoside hydrolase family 31 N-terminal" evidence="5">
    <location>
        <begin position="79"/>
        <end position="195"/>
    </location>
</feature>
<dbReference type="NCBIfam" id="NF007746">
    <property type="entry name" value="PRK10426.1"/>
    <property type="match status" value="1"/>
</dbReference>
<keyword evidence="3" id="KW-0732">Signal</keyword>
<reference evidence="7 8" key="1">
    <citation type="submission" date="2024-02" db="EMBL/GenBank/DDBJ databases">
        <authorList>
            <person name="Daric V."/>
            <person name="Darras S."/>
        </authorList>
    </citation>
    <scope>NUCLEOTIDE SEQUENCE [LARGE SCALE GENOMIC DNA]</scope>
</reference>
<dbReference type="InterPro" id="IPR025887">
    <property type="entry name" value="Glyco_hydro_31_N_dom"/>
</dbReference>
<dbReference type="EMBL" id="CAWYQH010000174">
    <property type="protein sequence ID" value="CAK8698347.1"/>
    <property type="molecule type" value="Genomic_DNA"/>
</dbReference>
<dbReference type="Gene3D" id="3.20.20.80">
    <property type="entry name" value="Glycosidases"/>
    <property type="match status" value="1"/>
</dbReference>
<dbReference type="PANTHER" id="PTHR46959:SF2">
    <property type="entry name" value="SULFOQUINOVOSIDASE"/>
    <property type="match status" value="1"/>
</dbReference>
<feature type="domain" description="Glycoside hydrolase family 31 TIM barrel" evidence="4">
    <location>
        <begin position="279"/>
        <end position="606"/>
    </location>
</feature>
<dbReference type="InterPro" id="IPR048395">
    <property type="entry name" value="Glyco_hydro_31_C"/>
</dbReference>
<dbReference type="SUPFAM" id="SSF74650">
    <property type="entry name" value="Galactose mutarotase-like"/>
    <property type="match status" value="1"/>
</dbReference>